<evidence type="ECO:0000313" key="13">
    <source>
        <dbReference type="EnsemblMetazoa" id="tetur08g00610.1"/>
    </source>
</evidence>
<evidence type="ECO:0000256" key="1">
    <source>
        <dbReference type="ARBA" id="ARBA00004613"/>
    </source>
</evidence>
<evidence type="ECO:0000256" key="10">
    <source>
        <dbReference type="SAM" id="SignalP"/>
    </source>
</evidence>
<dbReference type="eggNOG" id="ENOG502QRNI">
    <property type="taxonomic scope" value="Eukaryota"/>
</dbReference>
<comment type="subcellular location">
    <subcellularLocation>
        <location evidence="1">Secreted</location>
    </subcellularLocation>
</comment>
<keyword evidence="4" id="KW-0964">Secreted</keyword>
<evidence type="ECO:0000256" key="8">
    <source>
        <dbReference type="ARBA" id="ARBA00024997"/>
    </source>
</evidence>
<dbReference type="AlphaFoldDB" id="T1KAJ5"/>
<dbReference type="OMA" id="EFCFPSI"/>
<keyword evidence="7" id="KW-0325">Glycoprotein</keyword>
<dbReference type="GO" id="GO:0051424">
    <property type="term" value="F:corticotropin-releasing hormone binding"/>
    <property type="evidence" value="ECO:0007669"/>
    <property type="project" value="InterPro"/>
</dbReference>
<evidence type="ECO:0000256" key="2">
    <source>
        <dbReference type="ARBA" id="ARBA00008313"/>
    </source>
</evidence>
<evidence type="ECO:0000256" key="5">
    <source>
        <dbReference type="ARBA" id="ARBA00022729"/>
    </source>
</evidence>
<dbReference type="KEGG" id="tut:107362672"/>
<dbReference type="InterPro" id="IPR008435">
    <property type="entry name" value="CRF-bd"/>
</dbReference>
<dbReference type="PANTHER" id="PTHR10278">
    <property type="entry name" value="CORTICOTROPIN-RELEASING FACTOR-BINDING PROTEIN"/>
    <property type="match status" value="1"/>
</dbReference>
<organism evidence="13 14">
    <name type="scientific">Tetranychus urticae</name>
    <name type="common">Two-spotted spider mite</name>
    <dbReference type="NCBI Taxonomy" id="32264"/>
    <lineage>
        <taxon>Eukaryota</taxon>
        <taxon>Metazoa</taxon>
        <taxon>Ecdysozoa</taxon>
        <taxon>Arthropoda</taxon>
        <taxon>Chelicerata</taxon>
        <taxon>Arachnida</taxon>
        <taxon>Acari</taxon>
        <taxon>Acariformes</taxon>
        <taxon>Trombidiformes</taxon>
        <taxon>Prostigmata</taxon>
        <taxon>Eleutherengona</taxon>
        <taxon>Raphignathae</taxon>
        <taxon>Tetranychoidea</taxon>
        <taxon>Tetranychidae</taxon>
        <taxon>Tetranychus</taxon>
    </lineage>
</organism>
<accession>T1KAJ5</accession>
<dbReference type="InterPro" id="IPR056177">
    <property type="entry name" value="CRF-BP_N"/>
</dbReference>
<dbReference type="SUPFAM" id="SSF49854">
    <property type="entry name" value="Spermadhesin, CUB domain"/>
    <property type="match status" value="1"/>
</dbReference>
<feature type="domain" description="Corticotropin-releasing factor binding protein N-terminal" evidence="11">
    <location>
        <begin position="63"/>
        <end position="181"/>
    </location>
</feature>
<reference evidence="13" key="2">
    <citation type="submission" date="2015-06" db="UniProtKB">
        <authorList>
            <consortium name="EnsemblMetazoa"/>
        </authorList>
    </citation>
    <scope>IDENTIFICATION</scope>
</reference>
<dbReference type="Proteomes" id="UP000015104">
    <property type="component" value="Unassembled WGS sequence"/>
</dbReference>
<dbReference type="GO" id="GO:0051460">
    <property type="term" value="P:negative regulation of corticotropin secretion"/>
    <property type="evidence" value="ECO:0007669"/>
    <property type="project" value="TreeGrafter"/>
</dbReference>
<evidence type="ECO:0000256" key="3">
    <source>
        <dbReference type="ARBA" id="ARBA00015713"/>
    </source>
</evidence>
<evidence type="ECO:0000256" key="4">
    <source>
        <dbReference type="ARBA" id="ARBA00022525"/>
    </source>
</evidence>
<dbReference type="InterPro" id="IPR035914">
    <property type="entry name" value="Sperma_CUB_dom_sf"/>
</dbReference>
<dbReference type="EnsemblMetazoa" id="tetur08g00610.1">
    <property type="protein sequence ID" value="tetur08g00610.1"/>
    <property type="gene ID" value="tetur08g00610"/>
</dbReference>
<dbReference type="Gene3D" id="2.60.120.290">
    <property type="entry name" value="Spermadhesin, CUB domain"/>
    <property type="match status" value="1"/>
</dbReference>
<proteinExistence type="inferred from homology"/>
<dbReference type="OrthoDB" id="10056927at2759"/>
<dbReference type="Pfam" id="PF23541">
    <property type="entry name" value="CRF-BP_C"/>
    <property type="match status" value="1"/>
</dbReference>
<comment type="function">
    <text evidence="8">Binds CRF and inactivates it. May prevent inappropriate pituitary-adrenal stimulation in pregnancy.</text>
</comment>
<dbReference type="HOGENOM" id="CLU_056739_1_1_1"/>
<dbReference type="Pfam" id="PF05428">
    <property type="entry name" value="CRF-BP_N"/>
    <property type="match status" value="1"/>
</dbReference>
<name>T1KAJ5_TETUR</name>
<sequence>MSCLPYFIVSFYLYSTLLASIVSLDLNTEEESNTTRFDSIDQEILDILRGDTITKLEHDERGQCIFVKSDEGVYSYTSPGNITEVCGLYVIAQPDQTVTFEFENFSVDCTDNGLISVINGWELNGQFFPAITDHPVPRDERYQEYCGDKKPNKKFEMSQNVGLIEFQVPREGDGFKIIVKFQNNPEPCNAILRDPQGVYTIKNFGRKTNCSVSIMFPESFQIISTDIGVRTKEGDSDPIANNNTVETGLMRECKTSGVSDYVEIIGGDGLDTDIMNVAGEFCGLEFLPGKIQIDIACGNTAVRMVSSGRYENSITIAFDLITQFSTSNLICPTFRDFQSIE</sequence>
<protein>
    <recommendedName>
        <fullName evidence="3">Corticotropin-releasing factor-binding protein</fullName>
    </recommendedName>
    <alternativeName>
        <fullName evidence="9">Corticotropin-releasing hormone-binding protein</fullName>
    </alternativeName>
</protein>
<comment type="similarity">
    <text evidence="2">Belongs to the CRF-binding protein family.</text>
</comment>
<keyword evidence="14" id="KW-1185">Reference proteome</keyword>
<dbReference type="GO" id="GO:0009755">
    <property type="term" value="P:hormone-mediated signaling pathway"/>
    <property type="evidence" value="ECO:0007669"/>
    <property type="project" value="TreeGrafter"/>
</dbReference>
<evidence type="ECO:0000259" key="11">
    <source>
        <dbReference type="Pfam" id="PF05428"/>
    </source>
</evidence>
<dbReference type="PANTHER" id="PTHR10278:SF0">
    <property type="entry name" value="CORTICOTROPIN-RELEASING FACTOR-BINDING PROTEIN"/>
    <property type="match status" value="1"/>
</dbReference>
<evidence type="ECO:0000259" key="12">
    <source>
        <dbReference type="Pfam" id="PF23541"/>
    </source>
</evidence>
<evidence type="ECO:0000256" key="9">
    <source>
        <dbReference type="ARBA" id="ARBA00033162"/>
    </source>
</evidence>
<evidence type="ECO:0000256" key="6">
    <source>
        <dbReference type="ARBA" id="ARBA00023157"/>
    </source>
</evidence>
<reference evidence="14" key="1">
    <citation type="submission" date="2011-08" db="EMBL/GenBank/DDBJ databases">
        <authorList>
            <person name="Rombauts S."/>
        </authorList>
    </citation>
    <scope>NUCLEOTIDE SEQUENCE</scope>
    <source>
        <strain evidence="14">London</strain>
    </source>
</reference>
<dbReference type="GO" id="GO:0005615">
    <property type="term" value="C:extracellular space"/>
    <property type="evidence" value="ECO:0007669"/>
    <property type="project" value="TreeGrafter"/>
</dbReference>
<feature type="chain" id="PRO_5004581169" description="Corticotropin-releasing factor-binding protein" evidence="10">
    <location>
        <begin position="20"/>
        <end position="341"/>
    </location>
</feature>
<keyword evidence="5 10" id="KW-0732">Signal</keyword>
<evidence type="ECO:0000313" key="14">
    <source>
        <dbReference type="Proteomes" id="UP000015104"/>
    </source>
</evidence>
<feature type="domain" description="Corticotropin-releasing factor binding protein C-terminal" evidence="12">
    <location>
        <begin position="193"/>
        <end position="322"/>
    </location>
</feature>
<keyword evidence="6" id="KW-1015">Disulfide bond</keyword>
<dbReference type="InterPro" id="IPR056178">
    <property type="entry name" value="CRF-BP_C"/>
</dbReference>
<feature type="signal peptide" evidence="10">
    <location>
        <begin position="1"/>
        <end position="19"/>
    </location>
</feature>
<dbReference type="EMBL" id="CAEY01001940">
    <property type="status" value="NOT_ANNOTATED_CDS"/>
    <property type="molecule type" value="Genomic_DNA"/>
</dbReference>
<gene>
    <name evidence="13" type="primary">107362672</name>
</gene>
<evidence type="ECO:0000256" key="7">
    <source>
        <dbReference type="ARBA" id="ARBA00023180"/>
    </source>
</evidence>